<dbReference type="PANTHER" id="PTHR43625">
    <property type="entry name" value="AFLATOXIN B1 ALDEHYDE REDUCTASE"/>
    <property type="match status" value="1"/>
</dbReference>
<dbReference type="Pfam" id="PF00248">
    <property type="entry name" value="Aldo_ket_red"/>
    <property type="match status" value="1"/>
</dbReference>
<dbReference type="GO" id="GO:0005737">
    <property type="term" value="C:cytoplasm"/>
    <property type="evidence" value="ECO:0007669"/>
    <property type="project" value="TreeGrafter"/>
</dbReference>
<protein>
    <submittedName>
        <fullName evidence="3">Putative aldo-keto reductase 1</fullName>
    </submittedName>
</protein>
<dbReference type="OMA" id="MSDFYTT"/>
<dbReference type="Gene3D" id="3.20.20.100">
    <property type="entry name" value="NADP-dependent oxidoreductase domain"/>
    <property type="match status" value="1"/>
</dbReference>
<dbReference type="EMBL" id="VRMN01000004">
    <property type="protein sequence ID" value="KAA8494773.1"/>
    <property type="molecule type" value="Genomic_DNA"/>
</dbReference>
<sequence length="371" mass="40893">MAQEVTAPRKHTMKKVKLGSEGLEVSQLGFGCMGMTTAYATVMSEDAIVALLKHVHEQQITHFDTATLYMYLNAWRLLTLRSPIVHQEEHIGKALKAIGREQVQLATKTGIKMSMAGKMSACGDPAFVRREAEACLARLDTPYIDLFYLHRIDQTIPIEKTMRELKKLVGEGKIKYVGLSEAAPATIRRAHAIHPISAVQVEWSLFERGIEAPGSVLDTCRELGIGIVAYSPLGRGFLSAGFEKLELKQGNMLTGDYRNTDPRLGDKDNLAQNIKLAKELQTVADRKQCSLAQLALAWLMQDHWGVAVCPIPGTTKAHRVDENAASCKIVLSEADLAEMDRISKEIAVAGGRYNGEASELLWEVDKNPIEA</sequence>
<dbReference type="OrthoDB" id="40856at2759"/>
<evidence type="ECO:0000313" key="4">
    <source>
        <dbReference type="Proteomes" id="UP000324585"/>
    </source>
</evidence>
<name>A0A5J4YVL3_PORPP</name>
<dbReference type="PANTHER" id="PTHR43625:SF99">
    <property type="entry name" value="ALDO-KETO REDUCTASE 1-RELATED"/>
    <property type="match status" value="1"/>
</dbReference>
<evidence type="ECO:0000259" key="2">
    <source>
        <dbReference type="Pfam" id="PF00248"/>
    </source>
</evidence>
<reference evidence="4" key="1">
    <citation type="journal article" date="2019" name="Nat. Commun.">
        <title>Expansion of phycobilisome linker gene families in mesophilic red algae.</title>
        <authorList>
            <person name="Lee J."/>
            <person name="Kim D."/>
            <person name="Bhattacharya D."/>
            <person name="Yoon H.S."/>
        </authorList>
    </citation>
    <scope>NUCLEOTIDE SEQUENCE [LARGE SCALE GENOMIC DNA]</scope>
    <source>
        <strain evidence="4">CCMP 1328</strain>
    </source>
</reference>
<dbReference type="GO" id="GO:0016491">
    <property type="term" value="F:oxidoreductase activity"/>
    <property type="evidence" value="ECO:0007669"/>
    <property type="project" value="UniProtKB-KW"/>
</dbReference>
<evidence type="ECO:0000313" key="3">
    <source>
        <dbReference type="EMBL" id="KAA8494773.1"/>
    </source>
</evidence>
<accession>A0A5J4YVL3</accession>
<organism evidence="3 4">
    <name type="scientific">Porphyridium purpureum</name>
    <name type="common">Red alga</name>
    <name type="synonym">Porphyridium cruentum</name>
    <dbReference type="NCBI Taxonomy" id="35688"/>
    <lineage>
        <taxon>Eukaryota</taxon>
        <taxon>Rhodophyta</taxon>
        <taxon>Bangiophyceae</taxon>
        <taxon>Porphyridiales</taxon>
        <taxon>Porphyridiaceae</taxon>
        <taxon>Porphyridium</taxon>
    </lineage>
</organism>
<dbReference type="AlphaFoldDB" id="A0A5J4YVL3"/>
<dbReference type="InterPro" id="IPR050791">
    <property type="entry name" value="Aldo-Keto_reductase"/>
</dbReference>
<feature type="domain" description="NADP-dependent oxidoreductase" evidence="2">
    <location>
        <begin position="28"/>
        <end position="343"/>
    </location>
</feature>
<dbReference type="SUPFAM" id="SSF51430">
    <property type="entry name" value="NAD(P)-linked oxidoreductase"/>
    <property type="match status" value="1"/>
</dbReference>
<evidence type="ECO:0000256" key="1">
    <source>
        <dbReference type="ARBA" id="ARBA00023002"/>
    </source>
</evidence>
<dbReference type="Proteomes" id="UP000324585">
    <property type="component" value="Unassembled WGS sequence"/>
</dbReference>
<comment type="caution">
    <text evidence="3">The sequence shown here is derived from an EMBL/GenBank/DDBJ whole genome shotgun (WGS) entry which is preliminary data.</text>
</comment>
<keyword evidence="1" id="KW-0560">Oxidoreductase</keyword>
<proteinExistence type="predicted"/>
<keyword evidence="4" id="KW-1185">Reference proteome</keyword>
<dbReference type="InterPro" id="IPR036812">
    <property type="entry name" value="NAD(P)_OxRdtase_dom_sf"/>
</dbReference>
<dbReference type="InterPro" id="IPR023210">
    <property type="entry name" value="NADP_OxRdtase_dom"/>
</dbReference>
<gene>
    <name evidence="3" type="ORF">FVE85_3014</name>
</gene>